<organism evidence="1 2">
    <name type="scientific">Candidatus Epulonipiscium fishelsonii</name>
    <dbReference type="NCBI Taxonomy" id="77094"/>
    <lineage>
        <taxon>Bacteria</taxon>
        <taxon>Bacillati</taxon>
        <taxon>Bacillota</taxon>
        <taxon>Clostridia</taxon>
        <taxon>Lachnospirales</taxon>
        <taxon>Lachnospiraceae</taxon>
        <taxon>Candidatus Epulonipiscium</taxon>
    </lineage>
</organism>
<accession>A0ACC8XAY8</accession>
<name>A0ACC8XAY8_9FIRM</name>
<dbReference type="EMBL" id="LJDB01000064">
    <property type="protein sequence ID" value="ONI39442.1"/>
    <property type="molecule type" value="Genomic_DNA"/>
</dbReference>
<sequence>MYKIMIYLDDENVKSCLELLEVAEKLGKNKGNYEIYGVGFNLDYERYNGYLDYLINIKTNLCNYDIFNRTRVLFNIVSLYNFKVVLLIADDIGRMIGPRLAIALKTGIVADVVSIEFENGKPIMIRPAFSGKIMAGIKCDDNKTLMCTIRAGIFKFEQSRNKQTNLITEEIWTENELEILNITEDVISYDIRDAEFIIGFGNGIKKDLNYIYELADKMGAQVAVSKKIVERGDAKRKMQIGQSGKIVSPKVYIALGISGAIEHVQGLKDVDTIISVNINHNAPICFLSDIVIEGDANLFVKKLLEKL</sequence>
<evidence type="ECO:0000313" key="1">
    <source>
        <dbReference type="EMBL" id="ONI39442.1"/>
    </source>
</evidence>
<gene>
    <name evidence="1" type="ORF">AN396_08540</name>
</gene>
<protein>
    <submittedName>
        <fullName evidence="1">Uncharacterized protein</fullName>
    </submittedName>
</protein>
<keyword evidence="2" id="KW-1185">Reference proteome</keyword>
<proteinExistence type="predicted"/>
<reference evidence="1" key="1">
    <citation type="submission" date="2016-08" db="EMBL/GenBank/DDBJ databases">
        <authorList>
            <person name="Ngugi D.K."/>
            <person name="Miyake S."/>
            <person name="Stingl U."/>
        </authorList>
    </citation>
    <scope>NUCLEOTIDE SEQUENCE</scope>
    <source>
        <strain evidence="1">SCG-B11WGA-EpuloA1</strain>
    </source>
</reference>
<dbReference type="Proteomes" id="UP000188605">
    <property type="component" value="Unassembled WGS sequence"/>
</dbReference>
<evidence type="ECO:0000313" key="2">
    <source>
        <dbReference type="Proteomes" id="UP000188605"/>
    </source>
</evidence>
<comment type="caution">
    <text evidence="1">The sequence shown here is derived from an EMBL/GenBank/DDBJ whole genome shotgun (WGS) entry which is preliminary data.</text>
</comment>